<feature type="region of interest" description="Disordered" evidence="2">
    <location>
        <begin position="1103"/>
        <end position="1149"/>
    </location>
</feature>
<dbReference type="GO" id="GO:0032955">
    <property type="term" value="P:regulation of division septum assembly"/>
    <property type="evidence" value="ECO:0007669"/>
    <property type="project" value="TreeGrafter"/>
</dbReference>
<feature type="region of interest" description="Disordered" evidence="2">
    <location>
        <begin position="804"/>
        <end position="852"/>
    </location>
</feature>
<protein>
    <recommendedName>
        <fullName evidence="3">DH domain-containing protein</fullName>
    </recommendedName>
</protein>
<dbReference type="OrthoDB" id="4066896at2759"/>
<feature type="compositionally biased region" description="Polar residues" evidence="2">
    <location>
        <begin position="1436"/>
        <end position="1451"/>
    </location>
</feature>
<dbReference type="GO" id="GO:0031991">
    <property type="term" value="P:regulation of actomyosin contractile ring contraction"/>
    <property type="evidence" value="ECO:0007669"/>
    <property type="project" value="TreeGrafter"/>
</dbReference>
<evidence type="ECO:0000256" key="2">
    <source>
        <dbReference type="SAM" id="MobiDB-lite"/>
    </source>
</evidence>
<proteinExistence type="predicted"/>
<organism evidence="4 5">
    <name type="scientific">Didymella exigua CBS 183.55</name>
    <dbReference type="NCBI Taxonomy" id="1150837"/>
    <lineage>
        <taxon>Eukaryota</taxon>
        <taxon>Fungi</taxon>
        <taxon>Dikarya</taxon>
        <taxon>Ascomycota</taxon>
        <taxon>Pezizomycotina</taxon>
        <taxon>Dothideomycetes</taxon>
        <taxon>Pleosporomycetidae</taxon>
        <taxon>Pleosporales</taxon>
        <taxon>Pleosporineae</taxon>
        <taxon>Didymellaceae</taxon>
        <taxon>Didymella</taxon>
    </lineage>
</organism>
<evidence type="ECO:0000256" key="1">
    <source>
        <dbReference type="SAM" id="Coils"/>
    </source>
</evidence>
<dbReference type="Gene3D" id="1.20.900.10">
    <property type="entry name" value="Dbl homology (DH) domain"/>
    <property type="match status" value="1"/>
</dbReference>
<dbReference type="Pfam" id="PF00621">
    <property type="entry name" value="RhoGEF"/>
    <property type="match status" value="1"/>
</dbReference>
<gene>
    <name evidence="4" type="ORF">M421DRAFT_421066</name>
</gene>
<dbReference type="PANTHER" id="PTHR22834:SF21">
    <property type="entry name" value="GUANYL NUCLEOTIDE EXCHANGE FACTOR, PUTATIVE (AFU_ORTHOLOGUE AFUA_5G11890)-RELATED"/>
    <property type="match status" value="1"/>
</dbReference>
<dbReference type="InterPro" id="IPR000219">
    <property type="entry name" value="DH_dom"/>
</dbReference>
<feature type="domain" description="DH" evidence="3">
    <location>
        <begin position="245"/>
        <end position="462"/>
    </location>
</feature>
<dbReference type="PROSITE" id="PS50010">
    <property type="entry name" value="DH_2"/>
    <property type="match status" value="1"/>
</dbReference>
<dbReference type="InterPro" id="IPR057454">
    <property type="entry name" value="Bud3_C"/>
</dbReference>
<dbReference type="Pfam" id="PF25351">
    <property type="entry name" value="PH_BUD3_C"/>
    <property type="match status" value="1"/>
</dbReference>
<evidence type="ECO:0000259" key="3">
    <source>
        <dbReference type="PROSITE" id="PS50010"/>
    </source>
</evidence>
<accession>A0A6A5RJ82</accession>
<evidence type="ECO:0000313" key="4">
    <source>
        <dbReference type="EMBL" id="KAF1927872.1"/>
    </source>
</evidence>
<dbReference type="GeneID" id="54350370"/>
<dbReference type="Proteomes" id="UP000800082">
    <property type="component" value="Unassembled WGS sequence"/>
</dbReference>
<reference evidence="4" key="1">
    <citation type="journal article" date="2020" name="Stud. Mycol.">
        <title>101 Dothideomycetes genomes: a test case for predicting lifestyles and emergence of pathogens.</title>
        <authorList>
            <person name="Haridas S."/>
            <person name="Albert R."/>
            <person name="Binder M."/>
            <person name="Bloem J."/>
            <person name="Labutti K."/>
            <person name="Salamov A."/>
            <person name="Andreopoulos B."/>
            <person name="Baker S."/>
            <person name="Barry K."/>
            <person name="Bills G."/>
            <person name="Bluhm B."/>
            <person name="Cannon C."/>
            <person name="Castanera R."/>
            <person name="Culley D."/>
            <person name="Daum C."/>
            <person name="Ezra D."/>
            <person name="Gonzalez J."/>
            <person name="Henrissat B."/>
            <person name="Kuo A."/>
            <person name="Liang C."/>
            <person name="Lipzen A."/>
            <person name="Lutzoni F."/>
            <person name="Magnuson J."/>
            <person name="Mondo S."/>
            <person name="Nolan M."/>
            <person name="Ohm R."/>
            <person name="Pangilinan J."/>
            <person name="Park H.-J."/>
            <person name="Ramirez L."/>
            <person name="Alfaro M."/>
            <person name="Sun H."/>
            <person name="Tritt A."/>
            <person name="Yoshinaga Y."/>
            <person name="Zwiers L.-H."/>
            <person name="Turgeon B."/>
            <person name="Goodwin S."/>
            <person name="Spatafora J."/>
            <person name="Crous P."/>
            <person name="Grigoriev I."/>
        </authorList>
    </citation>
    <scope>NUCLEOTIDE SEQUENCE</scope>
    <source>
        <strain evidence="4">CBS 183.55</strain>
    </source>
</reference>
<dbReference type="EMBL" id="ML978970">
    <property type="protein sequence ID" value="KAF1927872.1"/>
    <property type="molecule type" value="Genomic_DNA"/>
</dbReference>
<feature type="region of interest" description="Disordered" evidence="2">
    <location>
        <begin position="1428"/>
        <end position="1451"/>
    </location>
</feature>
<dbReference type="GO" id="GO:0005085">
    <property type="term" value="F:guanyl-nucleotide exchange factor activity"/>
    <property type="evidence" value="ECO:0007669"/>
    <property type="project" value="InterPro"/>
</dbReference>
<feature type="compositionally biased region" description="Basic and acidic residues" evidence="2">
    <location>
        <begin position="1296"/>
        <end position="1305"/>
    </location>
</feature>
<dbReference type="GO" id="GO:0005737">
    <property type="term" value="C:cytoplasm"/>
    <property type="evidence" value="ECO:0007669"/>
    <property type="project" value="TreeGrafter"/>
</dbReference>
<feature type="region of interest" description="Disordered" evidence="2">
    <location>
        <begin position="1046"/>
        <end position="1065"/>
    </location>
</feature>
<feature type="compositionally biased region" description="Low complexity" evidence="2">
    <location>
        <begin position="1372"/>
        <end position="1385"/>
    </location>
</feature>
<keyword evidence="1" id="KW-0175">Coiled coil</keyword>
<name>A0A6A5RJ82_9PLEO</name>
<dbReference type="RefSeq" id="XP_033448124.1">
    <property type="nucleotide sequence ID" value="XM_033592702.1"/>
</dbReference>
<sequence>MGVVINPEPAALPAADLSLFHTTDELLSNSPVLIFYGPTSTAAPTTNSRIQTHVFTPAGLSSYARLIISPTASFYNAVTCLPREEQGDEICRGLAFSLYKYFVELPAEVKNAWERRYSTRANMHMAPALFTEQHAAIVAAKMVKVENVGDVIVDVRHALGEQSLSWVDMDVVLPRGSVKKADLRESAQFEEPDDDALEQQYGSYAPVIRLFGESTFLPTSRLRRAPSKASQLSRSQSFSRKQKESLRREMCELLDTEENYVCKVHDLVNNVAVEFRKKARHRSSSSSSPNEQTLQGLFPPSLDKILEVNSNFLEELRVILEETENGAIQDIEETTDDVFIAPLRGQKDPADVTGAARVAKALVEWFPKFGDCYTDYMAAHGDFSQLLKAFTKEPASSFSKRVYETGEQRLTSLLIEPVQRLPRYSLYIDQIVKQLPVRHPALKTFLKARDVISEICSREGSTAHQMKIVDRLRKMVYQWPTSFRPQGRLITAIDVVELAPPYHGELSGPSTIPGIFVLFSDFLVILHKPNDCTTSARGLMTDLDSPKLSDAADESELVYYQHIGLSEVFVSEHAESSIIQLLSPAPRTIQLGRPPTPDRTNVGIRMYYVQGAYEGRAQRVIEDITKARIEGRFSEAERESYKWEVRSRPGDLNLFSSVTEDNVDGPPEGRREPAKIQILVEAPKLSQPIEVGYDGIEVVVKISVLDNGFYLMDINGLNGYLARDKLTKVEFLPVLTKRLANYFQQRNNIKNPALSEAYLLRNQLILQSLKLQITYLEEWNERKSRPASPLKSLSNIFGASVGRDGSGRRLQRNAPTLGDIPRMAPPLQLVPTRTQSRDGPSSRPTSSRSGFEELQQVDSLTKLEDSLANITMALSARKGNIVGRSVRARVVADELVVNELYNSLLEAPSNLDLASQSSIDVLFAVFDKFLNVAWKERMGPVLSHATFVSLQMRSDSMYPGEFEEYFRATFNNLAPHNQRATRVIVQLLAELLDGTSNDGDRGILTAAFAEMIVPAGNANDFISLIDRLVQDMDALFPAETPGLTANFGSVDSKSRHNGGGSVNSSLRRRFGFGNLSRENSKSENESKVSSLWRSLSKNSHSQENFAASVSKQGSQSVGRSNSIDNGRHSPKRPSSRDRPTVLGAFQYDSGSQTNRSFLGAINEIPPSKLAVPVQSRRKRRSSLSDLKELNFQVDDAPAWSSQTPRRPDSTMPRKRESRDKRESVSPPRTPLRTAVSAHKHTSSIPGPMRLGSPMIRKENEQPAPPVARRGSIQPESRPLQTFTRRGSVQPPTPSTPRRESKDEVTIKSFAQSTSGHSRRRGESTTAIPSLRPISGSIAGLSERTGSGNPVRLPPSTPRSPIKAVAPAPVLNGSTTGTISTVSTGTPRRLRMQSPQKLRERLQTQQKDIESASQDLQNVLADIGNELNAKSTPRLHPQTSAPSLGSGTPSKAQSMTLEARIAALEKQCKATLDALSTRATTISADVTTSLQVSEARVKQLDQLYRDSNAENEALYARFNEELEKATSSVRRGKVGEEFDRRFRASEEEAARLRKENARLKREVAGLKAQIRE</sequence>
<dbReference type="InterPro" id="IPR035899">
    <property type="entry name" value="DBL_dom_sf"/>
</dbReference>
<dbReference type="InterPro" id="IPR051492">
    <property type="entry name" value="Dynamin-Rho_GEF"/>
</dbReference>
<dbReference type="SUPFAM" id="SSF48065">
    <property type="entry name" value="DBL homology domain (DH-domain)"/>
    <property type="match status" value="1"/>
</dbReference>
<dbReference type="PANTHER" id="PTHR22834">
    <property type="entry name" value="NUCLEAR FUSION PROTEIN FUS2"/>
    <property type="match status" value="1"/>
</dbReference>
<feature type="compositionally biased region" description="Polar residues" evidence="2">
    <location>
        <begin position="1103"/>
        <end position="1124"/>
    </location>
</feature>
<feature type="coiled-coil region" evidence="1">
    <location>
        <begin position="1534"/>
        <end position="1568"/>
    </location>
</feature>
<feature type="compositionally biased region" description="Low complexity" evidence="2">
    <location>
        <begin position="837"/>
        <end position="849"/>
    </location>
</feature>
<dbReference type="SMART" id="SM00325">
    <property type="entry name" value="RhoGEF"/>
    <property type="match status" value="1"/>
</dbReference>
<feature type="compositionally biased region" description="Basic and acidic residues" evidence="2">
    <location>
        <begin position="1205"/>
        <end position="1223"/>
    </location>
</feature>
<keyword evidence="5" id="KW-1185">Reference proteome</keyword>
<evidence type="ECO:0000313" key="5">
    <source>
        <dbReference type="Proteomes" id="UP000800082"/>
    </source>
</evidence>
<feature type="region of interest" description="Disordered" evidence="2">
    <location>
        <begin position="1194"/>
        <end position="1386"/>
    </location>
</feature>